<sequence>MEAFLHEVIGKELRRRHGIGMMEGKLRPVHVANALMRTEHGTTGRMLDIERLMTATASSQSSETRLTATKAMLDASRDRWGRLGEERDLRCSALVTRVLPLLRTILASDGAAFGKSPEHSSFSSPTALTVTVDPSDDHAGDFVHRLWSGWGDTERLALLDLVKEASAGDRDLSIVDDLTAVLAPLSDDLKPWRKREWIYADLTPGRPSPVAAGLRAAAADLGTYERQARPNPIATLQRIVTLASMSIFLHAASRAAEWTGSPRRLLLLDASGSKALPVAAASETLVTRLMDDSRAYMAAVLADLLAGVQPGWAEDPAAAVAELANTHGGKKNTYDAKLLAEVMDEIKDVGGSMGTDLPKELVERVDGSGGRSLDGFLRLFGVRCGLLYPQQKNPNKRLVPADRTLEVLTVSTFDATGRQLEYRDFLDALYERWGIIAGGRPEDGALLAAAGVEVDSASLALNSERLLSRLESLGMARRLADSVAVVGVMEGGQGHG</sequence>
<accession>A0A840Y1P9</accession>
<gene>
    <name evidence="1" type="ORF">FHS87_001563</name>
</gene>
<reference evidence="1 2" key="1">
    <citation type="submission" date="2020-08" db="EMBL/GenBank/DDBJ databases">
        <title>Genomic Encyclopedia of Type Strains, Phase IV (KMG-IV): sequencing the most valuable type-strain genomes for metagenomic binning, comparative biology and taxonomic classification.</title>
        <authorList>
            <person name="Goeker M."/>
        </authorList>
    </citation>
    <scope>NUCLEOTIDE SEQUENCE [LARGE SCALE GENOMIC DNA]</scope>
    <source>
        <strain evidence="1 2">DSM 25622</strain>
    </source>
</reference>
<proteinExistence type="predicted"/>
<dbReference type="RefSeq" id="WP_184515893.1">
    <property type="nucleotide sequence ID" value="NZ_JACIJD010000006.1"/>
</dbReference>
<organism evidence="1 2">
    <name type="scientific">Muricoccus pecuniae</name>
    <dbReference type="NCBI Taxonomy" id="693023"/>
    <lineage>
        <taxon>Bacteria</taxon>
        <taxon>Pseudomonadati</taxon>
        <taxon>Pseudomonadota</taxon>
        <taxon>Alphaproteobacteria</taxon>
        <taxon>Acetobacterales</taxon>
        <taxon>Roseomonadaceae</taxon>
        <taxon>Muricoccus</taxon>
    </lineage>
</organism>
<evidence type="ECO:0000313" key="2">
    <source>
        <dbReference type="Proteomes" id="UP000580654"/>
    </source>
</evidence>
<keyword evidence="2" id="KW-1185">Reference proteome</keyword>
<dbReference type="Proteomes" id="UP000580654">
    <property type="component" value="Unassembled WGS sequence"/>
</dbReference>
<evidence type="ECO:0000313" key="1">
    <source>
        <dbReference type="EMBL" id="MBB5693530.1"/>
    </source>
</evidence>
<comment type="caution">
    <text evidence="1">The sequence shown here is derived from an EMBL/GenBank/DDBJ whole genome shotgun (WGS) entry which is preliminary data.</text>
</comment>
<name>A0A840Y1P9_9PROT</name>
<protein>
    <submittedName>
        <fullName evidence="1">Uncharacterized protein</fullName>
    </submittedName>
</protein>
<dbReference type="EMBL" id="JACIJD010000006">
    <property type="protein sequence ID" value="MBB5693530.1"/>
    <property type="molecule type" value="Genomic_DNA"/>
</dbReference>
<dbReference type="AlphaFoldDB" id="A0A840Y1P9"/>